<reference evidence="1 2" key="1">
    <citation type="submission" date="2019-07" db="EMBL/GenBank/DDBJ databases">
        <title>Whole genome shotgun sequence of Staphylococcus piscifermentans NBRC 109625.</title>
        <authorList>
            <person name="Hosoyama A."/>
            <person name="Uohara A."/>
            <person name="Ohji S."/>
            <person name="Ichikawa N."/>
        </authorList>
    </citation>
    <scope>NUCLEOTIDE SEQUENCE [LARGE SCALE GENOMIC DNA]</scope>
    <source>
        <strain evidence="1 2">NBRC 109625</strain>
    </source>
</reference>
<sequence length="119" mass="13027">MRTVLLWIYAGILTCCLVFLLVLVSNETELAKFQNGVSTFMQGKQVSSNETKESGPPPSYSAVAGNDISHQAQSESKQHVDTNKAEKAFVISITSINLKTSKHLFEDFTSQGASDTKVR</sequence>
<name>A0A239UEJ5_9STAP</name>
<evidence type="ECO:0000313" key="1">
    <source>
        <dbReference type="EMBL" id="GEP83812.1"/>
    </source>
</evidence>
<protein>
    <submittedName>
        <fullName evidence="1">Uncharacterized protein</fullName>
    </submittedName>
</protein>
<evidence type="ECO:0000313" key="2">
    <source>
        <dbReference type="Proteomes" id="UP000321736"/>
    </source>
</evidence>
<comment type="caution">
    <text evidence="1">The sequence shown here is derived from an EMBL/GenBank/DDBJ whole genome shotgun (WGS) entry which is preliminary data.</text>
</comment>
<dbReference type="EMBL" id="BKAR01000003">
    <property type="protein sequence ID" value="GEP83812.1"/>
    <property type="molecule type" value="Genomic_DNA"/>
</dbReference>
<dbReference type="Proteomes" id="UP000321736">
    <property type="component" value="Unassembled WGS sequence"/>
</dbReference>
<dbReference type="AlphaFoldDB" id="A0A239UEJ5"/>
<gene>
    <name evidence="1" type="ORF">SPI02_03970</name>
</gene>
<keyword evidence="2" id="KW-1185">Reference proteome</keyword>
<organism evidence="1 2">
    <name type="scientific">Staphylococcus piscifermentans</name>
    <dbReference type="NCBI Taxonomy" id="70258"/>
    <lineage>
        <taxon>Bacteria</taxon>
        <taxon>Bacillati</taxon>
        <taxon>Bacillota</taxon>
        <taxon>Bacilli</taxon>
        <taxon>Bacillales</taxon>
        <taxon>Staphylococcaceae</taxon>
        <taxon>Staphylococcus</taxon>
    </lineage>
</organism>
<dbReference type="OrthoDB" id="2404402at2"/>
<proteinExistence type="predicted"/>
<accession>A0A239UEJ5</accession>
<dbReference type="RefSeq" id="WP_126557831.1">
    <property type="nucleotide sequence ID" value="NZ_BKAR01000003.1"/>
</dbReference>